<gene>
    <name evidence="8" type="ORF">D6C78_03148</name>
</gene>
<organism evidence="8 9">
    <name type="scientific">Aureobasidium pullulans</name>
    <name type="common">Black yeast</name>
    <name type="synonym">Pullularia pullulans</name>
    <dbReference type="NCBI Taxonomy" id="5580"/>
    <lineage>
        <taxon>Eukaryota</taxon>
        <taxon>Fungi</taxon>
        <taxon>Dikarya</taxon>
        <taxon>Ascomycota</taxon>
        <taxon>Pezizomycotina</taxon>
        <taxon>Dothideomycetes</taxon>
        <taxon>Dothideomycetidae</taxon>
        <taxon>Dothideales</taxon>
        <taxon>Saccotheciaceae</taxon>
        <taxon>Aureobasidium</taxon>
    </lineage>
</organism>
<dbReference type="InterPro" id="IPR000504">
    <property type="entry name" value="RRM_dom"/>
</dbReference>
<dbReference type="GO" id="GO:0071011">
    <property type="term" value="C:precatalytic spliceosome"/>
    <property type="evidence" value="ECO:0007669"/>
    <property type="project" value="TreeGrafter"/>
</dbReference>
<dbReference type="FunFam" id="3.30.70.330:FF:000298">
    <property type="entry name" value="U1 small nuclear ribonucleoprotein 70 kDa"/>
    <property type="match status" value="1"/>
</dbReference>
<keyword evidence="4" id="KW-0687">Ribonucleoprotein</keyword>
<name>A0A4T0BXD7_AURPU</name>
<proteinExistence type="predicted"/>
<dbReference type="Proteomes" id="UP000308724">
    <property type="component" value="Unassembled WGS sequence"/>
</dbReference>
<evidence type="ECO:0000313" key="9">
    <source>
        <dbReference type="Proteomes" id="UP000308724"/>
    </source>
</evidence>
<dbReference type="Pfam" id="PF00076">
    <property type="entry name" value="RRM_1"/>
    <property type="match status" value="1"/>
</dbReference>
<dbReference type="InterPro" id="IPR022023">
    <property type="entry name" value="U1snRNP70_N"/>
</dbReference>
<keyword evidence="3" id="KW-0539">Nucleus</keyword>
<reference evidence="8 9" key="1">
    <citation type="submission" date="2018-10" db="EMBL/GenBank/DDBJ databases">
        <title>Fifty Aureobasidium pullulans genomes reveal a recombining polyextremotolerant generalist.</title>
        <authorList>
            <person name="Gostincar C."/>
            <person name="Turk M."/>
            <person name="Zajc J."/>
            <person name="Gunde-Cimerman N."/>
        </authorList>
    </citation>
    <scope>NUCLEOTIDE SEQUENCE [LARGE SCALE GENOMIC DNA]</scope>
    <source>
        <strain evidence="8 9">EXF-1645</strain>
    </source>
</reference>
<feature type="compositionally biased region" description="Gly residues" evidence="6">
    <location>
        <begin position="329"/>
        <end position="346"/>
    </location>
</feature>
<evidence type="ECO:0000313" key="8">
    <source>
        <dbReference type="EMBL" id="TIA39630.1"/>
    </source>
</evidence>
<dbReference type="GO" id="GO:0030619">
    <property type="term" value="F:U1 snRNA binding"/>
    <property type="evidence" value="ECO:0007669"/>
    <property type="project" value="InterPro"/>
</dbReference>
<dbReference type="InterPro" id="IPR034143">
    <property type="entry name" value="snRNP70_RRM"/>
</dbReference>
<dbReference type="GO" id="GO:0000398">
    <property type="term" value="P:mRNA splicing, via spliceosome"/>
    <property type="evidence" value="ECO:0007669"/>
    <property type="project" value="TreeGrafter"/>
</dbReference>
<dbReference type="PROSITE" id="PS50102">
    <property type="entry name" value="RRM"/>
    <property type="match status" value="1"/>
</dbReference>
<dbReference type="CDD" id="cd12236">
    <property type="entry name" value="RRM_snRNP70"/>
    <property type="match status" value="1"/>
</dbReference>
<protein>
    <submittedName>
        <fullName evidence="8">RNA-binding domain-containing protein</fullName>
    </submittedName>
</protein>
<dbReference type="AlphaFoldDB" id="A0A4T0BXD7"/>
<comment type="subcellular location">
    <subcellularLocation>
        <location evidence="1">Nucleus</location>
    </subcellularLocation>
</comment>
<feature type="compositionally biased region" description="Basic and acidic residues" evidence="6">
    <location>
        <begin position="389"/>
        <end position="404"/>
    </location>
</feature>
<dbReference type="EMBL" id="QZBZ01000043">
    <property type="protein sequence ID" value="TIA39630.1"/>
    <property type="molecule type" value="Genomic_DNA"/>
</dbReference>
<evidence type="ECO:0000256" key="4">
    <source>
        <dbReference type="ARBA" id="ARBA00023274"/>
    </source>
</evidence>
<accession>A0A4T0BXD7</accession>
<evidence type="ECO:0000256" key="1">
    <source>
        <dbReference type="ARBA" id="ARBA00004123"/>
    </source>
</evidence>
<comment type="caution">
    <text evidence="8">The sequence shown here is derived from an EMBL/GenBank/DDBJ whole genome shotgun (WGS) entry which is preliminary data.</text>
</comment>
<dbReference type="PANTHER" id="PTHR13952">
    <property type="entry name" value="U1 SMALL NUCLEAR RIBONUCLEOPROTEIN 70 KD"/>
    <property type="match status" value="1"/>
</dbReference>
<dbReference type="Pfam" id="PF12220">
    <property type="entry name" value="U1snRNP70_N"/>
    <property type="match status" value="1"/>
</dbReference>
<dbReference type="PANTHER" id="PTHR13952:SF5">
    <property type="entry name" value="U1 SMALL NUCLEAR RIBONUCLEOPROTEIN 70 KDA"/>
    <property type="match status" value="1"/>
</dbReference>
<dbReference type="InterPro" id="IPR051183">
    <property type="entry name" value="U1_U11-U12_snRNP_70-35kDa"/>
</dbReference>
<dbReference type="SUPFAM" id="SSF54928">
    <property type="entry name" value="RNA-binding domain, RBD"/>
    <property type="match status" value="1"/>
</dbReference>
<sequence>MHVLALEEAAGHRVSTLSSSNSDTPWRRPSYITASSHSMTDKLPPQLLQLFAPRPALRYLPPCDHAPEDRRTPKISGVAQYVQAAKEYDDGYVPTESWLQKKDRQKMERDEAAQYRISEGYKNEFKPHEDPNVVGDPLKTLFVSRLSYNTEVKDLEREFGRYGPIERIRLVEDTTTPTPKKKHRGYAFIVFERDSDMKAAYKDADGIRIKDRRILVDVERGRTVKEWRPRRYGGGLGGRHYTKAAPPRPSGYGAPSGPGGFGGGRGGFGGGGFRGGFRGGRGGGDRGGFRGGFGGGDRGGYGGGGGGGGRGGVGYGNGFPEGAPSGPRGPRGGGFGGGRDSYGGGRDGGRDSYSGGGSRYGERPPRDSYGGSGGNREPIGGGERGGGGYRDRDRERDNDRKRPYDGNGGYDESRKQRRY</sequence>
<keyword evidence="2 5" id="KW-0694">RNA-binding</keyword>
<feature type="domain" description="RRM" evidence="7">
    <location>
        <begin position="139"/>
        <end position="221"/>
    </location>
</feature>
<feature type="region of interest" description="Disordered" evidence="6">
    <location>
        <begin position="312"/>
        <end position="419"/>
    </location>
</feature>
<evidence type="ECO:0000259" key="7">
    <source>
        <dbReference type="PROSITE" id="PS50102"/>
    </source>
</evidence>
<dbReference type="GO" id="GO:0003729">
    <property type="term" value="F:mRNA binding"/>
    <property type="evidence" value="ECO:0007669"/>
    <property type="project" value="TreeGrafter"/>
</dbReference>
<dbReference type="SMART" id="SM00360">
    <property type="entry name" value="RRM"/>
    <property type="match status" value="1"/>
</dbReference>
<feature type="compositionally biased region" description="Gly residues" evidence="6">
    <location>
        <begin position="370"/>
        <end position="388"/>
    </location>
</feature>
<evidence type="ECO:0000256" key="2">
    <source>
        <dbReference type="ARBA" id="ARBA00022884"/>
    </source>
</evidence>
<dbReference type="GO" id="GO:0005685">
    <property type="term" value="C:U1 snRNP"/>
    <property type="evidence" value="ECO:0007669"/>
    <property type="project" value="TreeGrafter"/>
</dbReference>
<dbReference type="Gene3D" id="3.30.70.330">
    <property type="match status" value="1"/>
</dbReference>
<evidence type="ECO:0000256" key="3">
    <source>
        <dbReference type="ARBA" id="ARBA00023242"/>
    </source>
</evidence>
<feature type="compositionally biased region" description="Gly residues" evidence="6">
    <location>
        <begin position="254"/>
        <end position="282"/>
    </location>
</feature>
<evidence type="ECO:0000256" key="5">
    <source>
        <dbReference type="PROSITE-ProRule" id="PRU00176"/>
    </source>
</evidence>
<dbReference type="InterPro" id="IPR035979">
    <property type="entry name" value="RBD_domain_sf"/>
</dbReference>
<evidence type="ECO:0000256" key="6">
    <source>
        <dbReference type="SAM" id="MobiDB-lite"/>
    </source>
</evidence>
<feature type="region of interest" description="Disordered" evidence="6">
    <location>
        <begin position="235"/>
        <end position="291"/>
    </location>
</feature>
<dbReference type="GO" id="GO:0071004">
    <property type="term" value="C:U2-type prespliceosome"/>
    <property type="evidence" value="ECO:0007669"/>
    <property type="project" value="TreeGrafter"/>
</dbReference>
<dbReference type="InterPro" id="IPR012677">
    <property type="entry name" value="Nucleotide-bd_a/b_plait_sf"/>
</dbReference>